<dbReference type="InterPro" id="IPR002942">
    <property type="entry name" value="S4_RNA-bd"/>
</dbReference>
<comment type="catalytic activity">
    <reaction evidence="1 6">
        <text>a uridine in RNA = a pseudouridine in RNA</text>
        <dbReference type="Rhea" id="RHEA:48348"/>
        <dbReference type="Rhea" id="RHEA-COMP:12068"/>
        <dbReference type="Rhea" id="RHEA-COMP:12069"/>
        <dbReference type="ChEBI" id="CHEBI:65314"/>
        <dbReference type="ChEBI" id="CHEBI:65315"/>
    </reaction>
</comment>
<dbReference type="InterPro" id="IPR006145">
    <property type="entry name" value="PsdUridine_synth_RsuA/RluA"/>
</dbReference>
<dbReference type="PROSITE" id="PS01129">
    <property type="entry name" value="PSI_RLU"/>
    <property type="match status" value="1"/>
</dbReference>
<dbReference type="GO" id="GO:0120159">
    <property type="term" value="F:rRNA pseudouridine synthase activity"/>
    <property type="evidence" value="ECO:0007669"/>
    <property type="project" value="UniProtKB-ARBA"/>
</dbReference>
<proteinExistence type="inferred from homology"/>
<dbReference type="GO" id="GO:0003723">
    <property type="term" value="F:RNA binding"/>
    <property type="evidence" value="ECO:0007669"/>
    <property type="project" value="UniProtKB-KW"/>
</dbReference>
<dbReference type="PROSITE" id="PS50889">
    <property type="entry name" value="S4"/>
    <property type="match status" value="1"/>
</dbReference>
<evidence type="ECO:0000256" key="2">
    <source>
        <dbReference type="ARBA" id="ARBA00010876"/>
    </source>
</evidence>
<gene>
    <name evidence="8" type="ORF">U472_09290</name>
</gene>
<sequence>MSDIIPYRAKIDDEGLTLYKLLTKKLKLSKDAIKKLRKDYRIRVNGKYLNYHSTIVQADDLIEFNFNFMEETNFLPEAIPLNIIYEDQHLLVVNKAAGMLVHPSHNENTQTLGNAVLHHLRREGNYNTFRPIHRLDRNTSGLILIAKNIYAHNYLTKQFQEQKIHREYLAFVHGIIPHDFENISAPIARINDSIIQRKVDFTHGKNATTHYQVIKRYSDRTLVRLKLATGRTHQIRVHMSYIGHPLIGDDLYGGSNSLISRQALHSYQLKFCLPFTHKEIKLKAELSDDIKLLKEIE</sequence>
<keyword evidence="3 6" id="KW-0413">Isomerase</keyword>
<dbReference type="InterPro" id="IPR020103">
    <property type="entry name" value="PsdUridine_synth_cat_dom_sf"/>
</dbReference>
<evidence type="ECO:0000256" key="6">
    <source>
        <dbReference type="RuleBase" id="RU362028"/>
    </source>
</evidence>
<evidence type="ECO:0000256" key="5">
    <source>
        <dbReference type="PROSITE-ProRule" id="PRU00182"/>
    </source>
</evidence>
<protein>
    <recommendedName>
        <fullName evidence="6">Pseudouridine synthase</fullName>
        <ecNumber evidence="6">5.4.99.-</ecNumber>
    </recommendedName>
</protein>
<reference evidence="9" key="1">
    <citation type="submission" date="2016-07" db="EMBL/GenBank/DDBJ databases">
        <authorList>
            <person name="Florea S."/>
            <person name="Webb J.S."/>
            <person name="Jaromczyk J."/>
            <person name="Schardl C.L."/>
        </authorList>
    </citation>
    <scope>NUCLEOTIDE SEQUENCE [LARGE SCALE GENOMIC DNA]</scope>
    <source>
        <strain evidence="9">Z6</strain>
    </source>
</reference>
<dbReference type="EC" id="5.4.99.-" evidence="6"/>
<dbReference type="Proteomes" id="UP000093514">
    <property type="component" value="Unassembled WGS sequence"/>
</dbReference>
<dbReference type="EMBL" id="LWDV01000009">
    <property type="protein sequence ID" value="OCL26739.1"/>
    <property type="molecule type" value="Genomic_DNA"/>
</dbReference>
<evidence type="ECO:0000256" key="3">
    <source>
        <dbReference type="ARBA" id="ARBA00023235"/>
    </source>
</evidence>
<dbReference type="AlphaFoldDB" id="A0A1C0A903"/>
<dbReference type="SUPFAM" id="SSF55174">
    <property type="entry name" value="Alpha-L RNA-binding motif"/>
    <property type="match status" value="1"/>
</dbReference>
<reference evidence="8 9" key="2">
    <citation type="submission" date="2016-08" db="EMBL/GenBank/DDBJ databases">
        <title>Orenia metallireducens sp. nov. strain Z6, a Novel Metal-reducing Firmicute from the Deep Subsurface.</title>
        <authorList>
            <person name="Maxim B.I."/>
            <person name="Kenneth K."/>
            <person name="Flynn T.M."/>
            <person name="Oloughlin E.J."/>
            <person name="Locke R.A."/>
            <person name="Weber J.R."/>
            <person name="Egan S.M."/>
            <person name="Mackie R.I."/>
            <person name="Cann I.K."/>
        </authorList>
    </citation>
    <scope>NUCLEOTIDE SEQUENCE [LARGE SCALE GENOMIC DNA]</scope>
    <source>
        <strain evidence="8 9">Z6</strain>
    </source>
</reference>
<organism evidence="8 9">
    <name type="scientific">Orenia metallireducens</name>
    <dbReference type="NCBI Taxonomy" id="1413210"/>
    <lineage>
        <taxon>Bacteria</taxon>
        <taxon>Bacillati</taxon>
        <taxon>Bacillota</taxon>
        <taxon>Clostridia</taxon>
        <taxon>Halanaerobiales</taxon>
        <taxon>Halobacteroidaceae</taxon>
        <taxon>Orenia</taxon>
    </lineage>
</organism>
<dbReference type="InterPro" id="IPR006224">
    <property type="entry name" value="PsdUridine_synth_RluA-like_CS"/>
</dbReference>
<dbReference type="InterPro" id="IPR050188">
    <property type="entry name" value="RluA_PseudoU_synthase"/>
</dbReference>
<dbReference type="CDD" id="cd00165">
    <property type="entry name" value="S4"/>
    <property type="match status" value="1"/>
</dbReference>
<feature type="active site" evidence="4">
    <location>
        <position position="136"/>
    </location>
</feature>
<dbReference type="InterPro" id="IPR006225">
    <property type="entry name" value="PsdUridine_synth_RluC/D"/>
</dbReference>
<evidence type="ECO:0000256" key="4">
    <source>
        <dbReference type="PIRSR" id="PIRSR606225-1"/>
    </source>
</evidence>
<evidence type="ECO:0000256" key="1">
    <source>
        <dbReference type="ARBA" id="ARBA00000073"/>
    </source>
</evidence>
<comment type="caution">
    <text evidence="8">The sequence shown here is derived from an EMBL/GenBank/DDBJ whole genome shotgun (WGS) entry which is preliminary data.</text>
</comment>
<evidence type="ECO:0000313" key="8">
    <source>
        <dbReference type="EMBL" id="OCL26739.1"/>
    </source>
</evidence>
<dbReference type="NCBIfam" id="TIGR00005">
    <property type="entry name" value="rluA_subfam"/>
    <property type="match status" value="1"/>
</dbReference>
<keyword evidence="5" id="KW-0694">RNA-binding</keyword>
<dbReference type="GO" id="GO:0000455">
    <property type="term" value="P:enzyme-directed rRNA pseudouridine synthesis"/>
    <property type="evidence" value="ECO:0007669"/>
    <property type="project" value="TreeGrafter"/>
</dbReference>
<dbReference type="SUPFAM" id="SSF55120">
    <property type="entry name" value="Pseudouridine synthase"/>
    <property type="match status" value="1"/>
</dbReference>
<dbReference type="Gene3D" id="3.30.2350.10">
    <property type="entry name" value="Pseudouridine synthase"/>
    <property type="match status" value="1"/>
</dbReference>
<dbReference type="PANTHER" id="PTHR21600:SF35">
    <property type="entry name" value="PSEUDOURIDINE SYNTHASE"/>
    <property type="match status" value="1"/>
</dbReference>
<dbReference type="SMART" id="SM00363">
    <property type="entry name" value="S4"/>
    <property type="match status" value="1"/>
</dbReference>
<accession>A0A1C0A903</accession>
<name>A0A1C0A903_9FIRM</name>
<comment type="similarity">
    <text evidence="2 6">Belongs to the pseudouridine synthase RluA family.</text>
</comment>
<feature type="domain" description="RNA-binding S4" evidence="7">
    <location>
        <begin position="16"/>
        <end position="80"/>
    </location>
</feature>
<dbReference type="CDD" id="cd02869">
    <property type="entry name" value="PseudoU_synth_RluA_like"/>
    <property type="match status" value="1"/>
</dbReference>
<dbReference type="Pfam" id="PF00849">
    <property type="entry name" value="PseudoU_synth_2"/>
    <property type="match status" value="1"/>
</dbReference>
<dbReference type="PANTHER" id="PTHR21600">
    <property type="entry name" value="MITOCHONDRIAL RNA PSEUDOURIDINE SYNTHASE"/>
    <property type="match status" value="1"/>
</dbReference>
<evidence type="ECO:0000313" key="9">
    <source>
        <dbReference type="Proteomes" id="UP000093514"/>
    </source>
</evidence>
<keyword evidence="9" id="KW-1185">Reference proteome</keyword>
<comment type="function">
    <text evidence="6">Responsible for synthesis of pseudouridine from uracil.</text>
</comment>
<evidence type="ECO:0000259" key="7">
    <source>
        <dbReference type="SMART" id="SM00363"/>
    </source>
</evidence>